<evidence type="ECO:0000256" key="1">
    <source>
        <dbReference type="SAM" id="MobiDB-lite"/>
    </source>
</evidence>
<gene>
    <name evidence="4" type="ORF">SAMN05421736_101477</name>
</gene>
<feature type="region of interest" description="Disordered" evidence="1">
    <location>
        <begin position="22"/>
        <end position="56"/>
    </location>
</feature>
<feature type="signal peptide" evidence="2">
    <location>
        <begin position="1"/>
        <end position="19"/>
    </location>
</feature>
<dbReference type="InterPro" id="IPR020481">
    <property type="entry name" value="Intracell_prot_inh_BsuPI"/>
</dbReference>
<evidence type="ECO:0000313" key="5">
    <source>
        <dbReference type="Proteomes" id="UP000198935"/>
    </source>
</evidence>
<keyword evidence="5" id="KW-1185">Reference proteome</keyword>
<dbReference type="Pfam" id="PF12690">
    <property type="entry name" value="BsuPI"/>
    <property type="match status" value="1"/>
</dbReference>
<name>A0A1H3HF04_9BACI</name>
<proteinExistence type="predicted"/>
<protein>
    <submittedName>
        <fullName evidence="4">Intracellular proteinase inhibitor</fullName>
    </submittedName>
</protein>
<accession>A0A1H3HF04</accession>
<evidence type="ECO:0000256" key="2">
    <source>
        <dbReference type="SAM" id="SignalP"/>
    </source>
</evidence>
<dbReference type="InterPro" id="IPR038144">
    <property type="entry name" value="IPI"/>
</dbReference>
<dbReference type="Gene3D" id="2.60.40.2360">
    <property type="entry name" value="Intracellular proteinase inhibitor BsuPI"/>
    <property type="match status" value="1"/>
</dbReference>
<evidence type="ECO:0000313" key="4">
    <source>
        <dbReference type="EMBL" id="SDY14051.1"/>
    </source>
</evidence>
<dbReference type="STRING" id="1503961.SAMN05421736_101477"/>
<feature type="domain" description="Intracellular proteinase inhibitor BsuPI" evidence="3">
    <location>
        <begin position="73"/>
        <end position="161"/>
    </location>
</feature>
<feature type="chain" id="PRO_5039009759" evidence="2">
    <location>
        <begin position="20"/>
        <end position="177"/>
    </location>
</feature>
<evidence type="ECO:0000259" key="3">
    <source>
        <dbReference type="Pfam" id="PF12690"/>
    </source>
</evidence>
<dbReference type="Proteomes" id="UP000198935">
    <property type="component" value="Unassembled WGS sequence"/>
</dbReference>
<reference evidence="5" key="1">
    <citation type="submission" date="2016-10" db="EMBL/GenBank/DDBJ databases">
        <authorList>
            <person name="Varghese N."/>
            <person name="Submissions S."/>
        </authorList>
    </citation>
    <scope>NUCLEOTIDE SEQUENCE [LARGE SCALE GENOMIC DNA]</scope>
    <source>
        <strain evidence="5">SP</strain>
    </source>
</reference>
<organism evidence="4 5">
    <name type="scientific">Evansella caseinilytica</name>
    <dbReference type="NCBI Taxonomy" id="1503961"/>
    <lineage>
        <taxon>Bacteria</taxon>
        <taxon>Bacillati</taxon>
        <taxon>Bacillota</taxon>
        <taxon>Bacilli</taxon>
        <taxon>Bacillales</taxon>
        <taxon>Bacillaceae</taxon>
        <taxon>Evansella</taxon>
    </lineage>
</organism>
<dbReference type="OrthoDB" id="2453194at2"/>
<dbReference type="EMBL" id="FNPI01000001">
    <property type="protein sequence ID" value="SDY14051.1"/>
    <property type="molecule type" value="Genomic_DNA"/>
</dbReference>
<dbReference type="PROSITE" id="PS51257">
    <property type="entry name" value="PROKAR_LIPOPROTEIN"/>
    <property type="match status" value="1"/>
</dbReference>
<keyword evidence="2" id="KW-0732">Signal</keyword>
<dbReference type="AlphaFoldDB" id="A0A1H3HF04"/>
<sequence length="177" mass="19482">MKKRYIVIFLMAMLLSACGTGDGGTDQGQHDGDLTTGNGGEKENESLLETEDDQENSDEAIDTAAADLVPEIQEDGTLVFQYHVSNPTEEEITLAFSSSQKYDYSVETKAGEEVFLFSSAAMFLQAQEEEVLSQGEELVFDIDLNELHLSDGEYVLKVWLTPAEGSMLTETTEFSVE</sequence>
<feature type="compositionally biased region" description="Acidic residues" evidence="1">
    <location>
        <begin position="46"/>
        <end position="56"/>
    </location>
</feature>